<evidence type="ECO:0000313" key="3">
    <source>
        <dbReference type="Proteomes" id="UP000015241"/>
    </source>
</evidence>
<dbReference type="Proteomes" id="UP000015241">
    <property type="component" value="Unassembled WGS sequence"/>
</dbReference>
<accession>S8EC00</accession>
<feature type="region of interest" description="Disordered" evidence="1">
    <location>
        <begin position="49"/>
        <end position="87"/>
    </location>
</feature>
<dbReference type="AlphaFoldDB" id="S8EC00"/>
<dbReference type="HOGENOM" id="CLU_1677917_0_0_1"/>
<dbReference type="InParanoid" id="S8EC00"/>
<sequence length="157" mass="16030">MGSSWSRTLPPWLSLATSATCRSLDSGTTFRPSSEASAALPVHPAFSASSLSASLSPPSIPPSSDVRHSTSFPTDVHPPLSQASPDVPVPLGSMIVPSASLLAAFTPLRLLVRTCSRSPRPCEPPGLSRSVSPAASPLSCPPVSPTVLPTGRAAPLS</sequence>
<evidence type="ECO:0000256" key="1">
    <source>
        <dbReference type="SAM" id="MobiDB-lite"/>
    </source>
</evidence>
<dbReference type="EMBL" id="KE504147">
    <property type="protein sequence ID" value="EPT00719.1"/>
    <property type="molecule type" value="Genomic_DNA"/>
</dbReference>
<proteinExistence type="predicted"/>
<name>S8EC00_FOMSC</name>
<evidence type="ECO:0000313" key="2">
    <source>
        <dbReference type="EMBL" id="EPT00719.1"/>
    </source>
</evidence>
<organism evidence="2 3">
    <name type="scientific">Fomitopsis schrenkii</name>
    <name type="common">Brown rot fungus</name>
    <dbReference type="NCBI Taxonomy" id="2126942"/>
    <lineage>
        <taxon>Eukaryota</taxon>
        <taxon>Fungi</taxon>
        <taxon>Dikarya</taxon>
        <taxon>Basidiomycota</taxon>
        <taxon>Agaricomycotina</taxon>
        <taxon>Agaricomycetes</taxon>
        <taxon>Polyporales</taxon>
        <taxon>Fomitopsis</taxon>
    </lineage>
</organism>
<keyword evidence="3" id="KW-1185">Reference proteome</keyword>
<gene>
    <name evidence="2" type="ORF">FOMPIDRAFT_88029</name>
</gene>
<reference evidence="2 3" key="1">
    <citation type="journal article" date="2012" name="Science">
        <title>The Paleozoic origin of enzymatic lignin decomposition reconstructed from 31 fungal genomes.</title>
        <authorList>
            <person name="Floudas D."/>
            <person name="Binder M."/>
            <person name="Riley R."/>
            <person name="Barry K."/>
            <person name="Blanchette R.A."/>
            <person name="Henrissat B."/>
            <person name="Martinez A.T."/>
            <person name="Otillar R."/>
            <person name="Spatafora J.W."/>
            <person name="Yadav J.S."/>
            <person name="Aerts A."/>
            <person name="Benoit I."/>
            <person name="Boyd A."/>
            <person name="Carlson A."/>
            <person name="Copeland A."/>
            <person name="Coutinho P.M."/>
            <person name="de Vries R.P."/>
            <person name="Ferreira P."/>
            <person name="Findley K."/>
            <person name="Foster B."/>
            <person name="Gaskell J."/>
            <person name="Glotzer D."/>
            <person name="Gorecki P."/>
            <person name="Heitman J."/>
            <person name="Hesse C."/>
            <person name="Hori C."/>
            <person name="Igarashi K."/>
            <person name="Jurgens J.A."/>
            <person name="Kallen N."/>
            <person name="Kersten P."/>
            <person name="Kohler A."/>
            <person name="Kuees U."/>
            <person name="Kumar T.K.A."/>
            <person name="Kuo A."/>
            <person name="LaButti K."/>
            <person name="Larrondo L.F."/>
            <person name="Lindquist E."/>
            <person name="Ling A."/>
            <person name="Lombard V."/>
            <person name="Lucas S."/>
            <person name="Lundell T."/>
            <person name="Martin R."/>
            <person name="McLaughlin D.J."/>
            <person name="Morgenstern I."/>
            <person name="Morin E."/>
            <person name="Murat C."/>
            <person name="Nagy L.G."/>
            <person name="Nolan M."/>
            <person name="Ohm R.A."/>
            <person name="Patyshakuliyeva A."/>
            <person name="Rokas A."/>
            <person name="Ruiz-Duenas F.J."/>
            <person name="Sabat G."/>
            <person name="Salamov A."/>
            <person name="Samejima M."/>
            <person name="Schmutz J."/>
            <person name="Slot J.C."/>
            <person name="St John F."/>
            <person name="Stenlid J."/>
            <person name="Sun H."/>
            <person name="Sun S."/>
            <person name="Syed K."/>
            <person name="Tsang A."/>
            <person name="Wiebenga A."/>
            <person name="Young D."/>
            <person name="Pisabarro A."/>
            <person name="Eastwood D.C."/>
            <person name="Martin F."/>
            <person name="Cullen D."/>
            <person name="Grigoriev I.V."/>
            <person name="Hibbett D.S."/>
        </authorList>
    </citation>
    <scope>NUCLEOTIDE SEQUENCE</scope>
    <source>
        <strain evidence="3">FP-58527</strain>
    </source>
</reference>
<feature type="region of interest" description="Disordered" evidence="1">
    <location>
        <begin position="118"/>
        <end position="157"/>
    </location>
</feature>
<protein>
    <submittedName>
        <fullName evidence="2">Uncharacterized protein</fullName>
    </submittedName>
</protein>